<dbReference type="AlphaFoldDB" id="A0A2T0R8L9"/>
<dbReference type="RefSeq" id="WP_146149320.1">
    <property type="nucleotide sequence ID" value="NZ_PVZF01000002.1"/>
</dbReference>
<comment type="caution">
    <text evidence="2">The sequence shown here is derived from an EMBL/GenBank/DDBJ whole genome shotgun (WGS) entry which is preliminary data.</text>
</comment>
<dbReference type="PANTHER" id="PTHR43689:SF8">
    <property type="entry name" value="ALPHA_BETA-HYDROLASES SUPERFAMILY PROTEIN"/>
    <property type="match status" value="1"/>
</dbReference>
<proteinExistence type="predicted"/>
<evidence type="ECO:0000313" key="3">
    <source>
        <dbReference type="Proteomes" id="UP000238083"/>
    </source>
</evidence>
<dbReference type="EMBL" id="PVZF01000002">
    <property type="protein sequence ID" value="PRY17516.1"/>
    <property type="molecule type" value="Genomic_DNA"/>
</dbReference>
<sequence length="279" mass="28762">MTELLEGFAVHRAGSTDPAHPLLVLVHGLGGAASAWSLVVPHLAADHRLLVLDLPGHGHAPPVPASGMTPAALGGRLQRLAAAQGEPVHLVGHSLGGWIALEAAAGERDGAVAGVTAFTPAGLWTTPRRRPPLLPTGQQFARLAGRLPGRVVTTRLGVTLALAATSTAPRALPADLVRDALSAIAAAPGYVAADAGIAAGAFTRAGDVRVPVTVVAGGRDRVLPPDFCRRSAAPAQTRWIEWADCGHVPAWDRPADCARVVREQVRDQVRGRVDPALPG</sequence>
<protein>
    <submittedName>
        <fullName evidence="2">Pimeloyl-ACP methyl ester carboxylesterase</fullName>
    </submittedName>
</protein>
<dbReference type="Pfam" id="PF12697">
    <property type="entry name" value="Abhydrolase_6"/>
    <property type="match status" value="1"/>
</dbReference>
<evidence type="ECO:0000259" key="1">
    <source>
        <dbReference type="Pfam" id="PF12697"/>
    </source>
</evidence>
<dbReference type="PANTHER" id="PTHR43689">
    <property type="entry name" value="HYDROLASE"/>
    <property type="match status" value="1"/>
</dbReference>
<accession>A0A2T0R8L9</accession>
<keyword evidence="3" id="KW-1185">Reference proteome</keyword>
<reference evidence="2 3" key="1">
    <citation type="submission" date="2018-03" db="EMBL/GenBank/DDBJ databases">
        <title>Genomic Encyclopedia of Archaeal and Bacterial Type Strains, Phase II (KMG-II): from individual species to whole genera.</title>
        <authorList>
            <person name="Goeker M."/>
        </authorList>
    </citation>
    <scope>NUCLEOTIDE SEQUENCE [LARGE SCALE GENOMIC DNA]</scope>
    <source>
        <strain evidence="2 3">DSM 19711</strain>
    </source>
</reference>
<dbReference type="Gene3D" id="3.40.50.1820">
    <property type="entry name" value="alpha/beta hydrolase"/>
    <property type="match status" value="1"/>
</dbReference>
<feature type="domain" description="AB hydrolase-1" evidence="1">
    <location>
        <begin position="23"/>
        <end position="259"/>
    </location>
</feature>
<gene>
    <name evidence="2" type="ORF">CLV37_102479</name>
</gene>
<organism evidence="2 3">
    <name type="scientific">Kineococcus rhizosphaerae</name>
    <dbReference type="NCBI Taxonomy" id="559628"/>
    <lineage>
        <taxon>Bacteria</taxon>
        <taxon>Bacillati</taxon>
        <taxon>Actinomycetota</taxon>
        <taxon>Actinomycetes</taxon>
        <taxon>Kineosporiales</taxon>
        <taxon>Kineosporiaceae</taxon>
        <taxon>Kineococcus</taxon>
    </lineage>
</organism>
<name>A0A2T0R8L9_9ACTN</name>
<evidence type="ECO:0000313" key="2">
    <source>
        <dbReference type="EMBL" id="PRY17516.1"/>
    </source>
</evidence>
<dbReference type="PRINTS" id="PR00111">
    <property type="entry name" value="ABHYDROLASE"/>
</dbReference>
<dbReference type="InterPro" id="IPR000073">
    <property type="entry name" value="AB_hydrolase_1"/>
</dbReference>
<dbReference type="Proteomes" id="UP000238083">
    <property type="component" value="Unassembled WGS sequence"/>
</dbReference>
<dbReference type="OrthoDB" id="27092at2"/>
<dbReference type="GO" id="GO:0003824">
    <property type="term" value="F:catalytic activity"/>
    <property type="evidence" value="ECO:0007669"/>
    <property type="project" value="UniProtKB-ARBA"/>
</dbReference>
<dbReference type="SUPFAM" id="SSF53474">
    <property type="entry name" value="alpha/beta-Hydrolases"/>
    <property type="match status" value="1"/>
</dbReference>
<dbReference type="InterPro" id="IPR029058">
    <property type="entry name" value="AB_hydrolase_fold"/>
</dbReference>